<dbReference type="GO" id="GO:0016740">
    <property type="term" value="F:transferase activity"/>
    <property type="evidence" value="ECO:0007669"/>
    <property type="project" value="UniProtKB-KW"/>
</dbReference>
<feature type="non-terminal residue" evidence="6">
    <location>
        <position position="1"/>
    </location>
</feature>
<keyword evidence="7" id="KW-1185">Reference proteome</keyword>
<gene>
    <name evidence="6" type="ORF">CSUI_003500</name>
</gene>
<dbReference type="PANTHER" id="PTHR24067">
    <property type="entry name" value="UBIQUITIN-CONJUGATING ENZYME E2"/>
    <property type="match status" value="1"/>
</dbReference>
<dbReference type="Gene3D" id="3.10.110.10">
    <property type="entry name" value="Ubiquitin Conjugating Enzyme"/>
    <property type="match status" value="1"/>
</dbReference>
<protein>
    <submittedName>
        <fullName evidence="6">Ubiquitin-conjugating enzyme</fullName>
    </submittedName>
</protein>
<keyword evidence="2 4" id="KW-0833">Ubl conjugation pathway</keyword>
<dbReference type="InterPro" id="IPR000608">
    <property type="entry name" value="UBC"/>
</dbReference>
<keyword evidence="4" id="KW-0547">Nucleotide-binding</keyword>
<dbReference type="RefSeq" id="XP_067924326.1">
    <property type="nucleotide sequence ID" value="XM_068063698.1"/>
</dbReference>
<dbReference type="Proteomes" id="UP000221165">
    <property type="component" value="Unassembled WGS sequence"/>
</dbReference>
<reference evidence="6 7" key="1">
    <citation type="journal article" date="2017" name="Int. J. Parasitol.">
        <title>The genome of the protozoan parasite Cystoisospora suis and a reverse vaccinology approach to identify vaccine candidates.</title>
        <authorList>
            <person name="Palmieri N."/>
            <person name="Shrestha A."/>
            <person name="Ruttkowski B."/>
            <person name="Beck T."/>
            <person name="Vogl C."/>
            <person name="Tomley F."/>
            <person name="Blake D.P."/>
            <person name="Joachim A."/>
        </authorList>
    </citation>
    <scope>NUCLEOTIDE SEQUENCE [LARGE SCALE GENOMIC DNA]</scope>
    <source>
        <strain evidence="6 7">Wien I</strain>
    </source>
</reference>
<dbReference type="Pfam" id="PF00179">
    <property type="entry name" value="UQ_con"/>
    <property type="match status" value="1"/>
</dbReference>
<evidence type="ECO:0000256" key="3">
    <source>
        <dbReference type="PROSITE-ProRule" id="PRU10133"/>
    </source>
</evidence>
<comment type="caution">
    <text evidence="6">The sequence shown here is derived from an EMBL/GenBank/DDBJ whole genome shotgun (WGS) entry which is preliminary data.</text>
</comment>
<evidence type="ECO:0000313" key="7">
    <source>
        <dbReference type="Proteomes" id="UP000221165"/>
    </source>
</evidence>
<dbReference type="InterPro" id="IPR050113">
    <property type="entry name" value="Ub_conjugating_enzyme"/>
</dbReference>
<dbReference type="OrthoDB" id="9984419at2759"/>
<dbReference type="SUPFAM" id="SSF54495">
    <property type="entry name" value="UBC-like"/>
    <property type="match status" value="1"/>
</dbReference>
<dbReference type="InterPro" id="IPR016135">
    <property type="entry name" value="UBQ-conjugating_enzyme/RWD"/>
</dbReference>
<comment type="similarity">
    <text evidence="4">Belongs to the ubiquitin-conjugating enzyme family.</text>
</comment>
<evidence type="ECO:0000259" key="5">
    <source>
        <dbReference type="PROSITE" id="PS50127"/>
    </source>
</evidence>
<proteinExistence type="inferred from homology"/>
<dbReference type="EMBL" id="MIGC01001571">
    <property type="protein sequence ID" value="PHJ22649.1"/>
    <property type="molecule type" value="Genomic_DNA"/>
</dbReference>
<keyword evidence="4" id="KW-0067">ATP-binding</keyword>
<dbReference type="PROSITE" id="PS50127">
    <property type="entry name" value="UBC_2"/>
    <property type="match status" value="1"/>
</dbReference>
<organism evidence="6 7">
    <name type="scientific">Cystoisospora suis</name>
    <dbReference type="NCBI Taxonomy" id="483139"/>
    <lineage>
        <taxon>Eukaryota</taxon>
        <taxon>Sar</taxon>
        <taxon>Alveolata</taxon>
        <taxon>Apicomplexa</taxon>
        <taxon>Conoidasida</taxon>
        <taxon>Coccidia</taxon>
        <taxon>Eucoccidiorida</taxon>
        <taxon>Eimeriorina</taxon>
        <taxon>Sarcocystidae</taxon>
        <taxon>Cystoisospora</taxon>
    </lineage>
</organism>
<dbReference type="PROSITE" id="PS00183">
    <property type="entry name" value="UBC_1"/>
    <property type="match status" value="1"/>
</dbReference>
<dbReference type="InterPro" id="IPR023313">
    <property type="entry name" value="UBQ-conjugating_AS"/>
</dbReference>
<accession>A0A2C6L298</accession>
<dbReference type="AlphaFoldDB" id="A0A2C6L298"/>
<evidence type="ECO:0000256" key="4">
    <source>
        <dbReference type="RuleBase" id="RU362109"/>
    </source>
</evidence>
<dbReference type="GO" id="GO:0005524">
    <property type="term" value="F:ATP binding"/>
    <property type="evidence" value="ECO:0007669"/>
    <property type="project" value="UniProtKB-UniRule"/>
</dbReference>
<feature type="active site" description="Glycyl thioester intermediate" evidence="3">
    <location>
        <position position="48"/>
    </location>
</feature>
<evidence type="ECO:0000256" key="1">
    <source>
        <dbReference type="ARBA" id="ARBA00022679"/>
    </source>
</evidence>
<sequence>YSPEDTVWECGTFHLIISFTEEYPSSPPKVQFLSRLFHPNVYQDGRICIDILHNQWSAMYDIAAVLTSIQSLLSDPNPQSPANPLAAKLFVNHRDQYDRLV</sequence>
<evidence type="ECO:0000256" key="2">
    <source>
        <dbReference type="ARBA" id="ARBA00022786"/>
    </source>
</evidence>
<evidence type="ECO:0000313" key="6">
    <source>
        <dbReference type="EMBL" id="PHJ22649.1"/>
    </source>
</evidence>
<keyword evidence="1" id="KW-0808">Transferase</keyword>
<dbReference type="SMART" id="SM00212">
    <property type="entry name" value="UBCc"/>
    <property type="match status" value="1"/>
</dbReference>
<dbReference type="GeneID" id="94426909"/>
<feature type="non-terminal residue" evidence="6">
    <location>
        <position position="101"/>
    </location>
</feature>
<dbReference type="VEuPathDB" id="ToxoDB:CSUI_003500"/>
<name>A0A2C6L298_9APIC</name>
<feature type="domain" description="UBC core" evidence="5">
    <location>
        <begin position="1"/>
        <end position="101"/>
    </location>
</feature>